<dbReference type="RefSeq" id="WP_144239624.1">
    <property type="nucleotide sequence ID" value="NZ_CP007536.1"/>
</dbReference>
<sequence>MTPEDMFGCGKAHLQCGDNHSKVGYSLMMMIRNNDVDEGVTAFSIWLNSRDKSPSALLISLEKLVPDRLVLLHDHVVQKDVSVEVSGGVPFCMECNSNDCAHVGFAICAEQMHKHSALK</sequence>
<dbReference type="GeneID" id="74947188"/>
<gene>
    <name evidence="1" type="ORF">NVIE_019390</name>
</gene>
<evidence type="ECO:0000313" key="1">
    <source>
        <dbReference type="EMBL" id="AIC16197.1"/>
    </source>
</evidence>
<dbReference type="Proteomes" id="UP000027093">
    <property type="component" value="Chromosome"/>
</dbReference>
<protein>
    <submittedName>
        <fullName evidence="1">Uncharacterized protein</fullName>
    </submittedName>
</protein>
<dbReference type="EMBL" id="CP007536">
    <property type="protein sequence ID" value="AIC16197.1"/>
    <property type="molecule type" value="Genomic_DNA"/>
</dbReference>
<dbReference type="KEGG" id="nvn:NVIE_019390"/>
<dbReference type="AlphaFoldDB" id="A0A060HSQ5"/>
<dbReference type="HOGENOM" id="CLU_166567_0_0_2"/>
<evidence type="ECO:0000313" key="2">
    <source>
        <dbReference type="Proteomes" id="UP000027093"/>
    </source>
</evidence>
<keyword evidence="2" id="KW-1185">Reference proteome</keyword>
<organism evidence="1 2">
    <name type="scientific">Nitrososphaera viennensis EN76</name>
    <dbReference type="NCBI Taxonomy" id="926571"/>
    <lineage>
        <taxon>Archaea</taxon>
        <taxon>Nitrososphaerota</taxon>
        <taxon>Nitrososphaeria</taxon>
        <taxon>Nitrososphaerales</taxon>
        <taxon>Nitrososphaeraceae</taxon>
        <taxon>Nitrososphaera</taxon>
    </lineage>
</organism>
<proteinExistence type="predicted"/>
<reference evidence="1 2" key="1">
    <citation type="journal article" date="2014" name="Int. J. Syst. Evol. Microbiol.">
        <title>Nitrososphaera viennensis gen. nov., sp. nov., an aerobic and mesophilic, ammonia-oxidizing archaeon from soil and a member of the archaeal phylum Thaumarchaeota.</title>
        <authorList>
            <person name="Stieglmeier M."/>
            <person name="Klingl A."/>
            <person name="Alves R.J."/>
            <person name="Rittmann S.K."/>
            <person name="Melcher M."/>
            <person name="Leisch N."/>
            <person name="Schleper C."/>
        </authorList>
    </citation>
    <scope>NUCLEOTIDE SEQUENCE [LARGE SCALE GENOMIC DNA]</scope>
    <source>
        <strain evidence="1">EN76</strain>
    </source>
</reference>
<accession>A0A060HSQ5</accession>
<name>A0A060HSQ5_9ARCH</name>